<feature type="repeat" description="WD" evidence="3">
    <location>
        <begin position="57"/>
        <end position="90"/>
    </location>
</feature>
<evidence type="ECO:0000256" key="1">
    <source>
        <dbReference type="ARBA" id="ARBA00022574"/>
    </source>
</evidence>
<dbReference type="EMBL" id="KV449807">
    <property type="protein sequence ID" value="OAX30887.1"/>
    <property type="molecule type" value="Genomic_DNA"/>
</dbReference>
<feature type="region of interest" description="Disordered" evidence="4">
    <location>
        <begin position="136"/>
        <end position="163"/>
    </location>
</feature>
<dbReference type="PROSITE" id="PS00678">
    <property type="entry name" value="WD_REPEATS_1"/>
    <property type="match status" value="1"/>
</dbReference>
<evidence type="ECO:0000256" key="2">
    <source>
        <dbReference type="ARBA" id="ARBA00022737"/>
    </source>
</evidence>
<dbReference type="Proteomes" id="UP000092154">
    <property type="component" value="Unassembled WGS sequence"/>
</dbReference>
<dbReference type="InterPro" id="IPR036322">
    <property type="entry name" value="WD40_repeat_dom_sf"/>
</dbReference>
<evidence type="ECO:0000256" key="4">
    <source>
        <dbReference type="SAM" id="MobiDB-lite"/>
    </source>
</evidence>
<dbReference type="Pfam" id="PF00400">
    <property type="entry name" value="WD40"/>
    <property type="match status" value="2"/>
</dbReference>
<feature type="repeat" description="WD" evidence="3">
    <location>
        <begin position="22"/>
        <end position="56"/>
    </location>
</feature>
<feature type="region of interest" description="Disordered" evidence="4">
    <location>
        <begin position="217"/>
        <end position="275"/>
    </location>
</feature>
<dbReference type="OrthoDB" id="2692571at2759"/>
<dbReference type="PROSITE" id="PS50294">
    <property type="entry name" value="WD_REPEATS_REGION"/>
    <property type="match status" value="1"/>
</dbReference>
<dbReference type="AlphaFoldDB" id="A0A1B7ME58"/>
<evidence type="ECO:0000256" key="3">
    <source>
        <dbReference type="PROSITE-ProRule" id="PRU00221"/>
    </source>
</evidence>
<dbReference type="PANTHER" id="PTHR19848">
    <property type="entry name" value="WD40 REPEAT PROTEIN"/>
    <property type="match status" value="1"/>
</dbReference>
<dbReference type="InParanoid" id="A0A1B7ME58"/>
<dbReference type="PROSITE" id="PS50082">
    <property type="entry name" value="WD_REPEATS_2"/>
    <property type="match status" value="2"/>
</dbReference>
<feature type="compositionally biased region" description="Polar residues" evidence="4">
    <location>
        <begin position="243"/>
        <end position="266"/>
    </location>
</feature>
<dbReference type="Gene3D" id="2.130.10.10">
    <property type="entry name" value="YVTN repeat-like/Quinoprotein amine dehydrogenase"/>
    <property type="match status" value="1"/>
</dbReference>
<gene>
    <name evidence="5" type="ORF">K503DRAFT_806602</name>
</gene>
<dbReference type="InterPro" id="IPR001680">
    <property type="entry name" value="WD40_rpt"/>
</dbReference>
<reference evidence="5 6" key="1">
    <citation type="submission" date="2016-06" db="EMBL/GenBank/DDBJ databases">
        <title>Comparative genomics of the ectomycorrhizal sister species Rhizopogon vinicolor and Rhizopogon vesiculosus (Basidiomycota: Boletales) reveals a divergence of the mating type B locus.</title>
        <authorList>
            <consortium name="DOE Joint Genome Institute"/>
            <person name="Mujic A.B."/>
            <person name="Kuo A."/>
            <person name="Tritt A."/>
            <person name="Lipzen A."/>
            <person name="Chen C."/>
            <person name="Johnson J."/>
            <person name="Sharma A."/>
            <person name="Barry K."/>
            <person name="Grigoriev I.V."/>
            <person name="Spatafora J.W."/>
        </authorList>
    </citation>
    <scope>NUCLEOTIDE SEQUENCE [LARGE SCALE GENOMIC DNA]</scope>
    <source>
        <strain evidence="5 6">AM-OR11-026</strain>
    </source>
</reference>
<accession>A0A1B7ME58</accession>
<feature type="compositionally biased region" description="Basic and acidic residues" evidence="4">
    <location>
        <begin position="221"/>
        <end position="242"/>
    </location>
</feature>
<dbReference type="InterPro" id="IPR015943">
    <property type="entry name" value="WD40/YVTN_repeat-like_dom_sf"/>
</dbReference>
<dbReference type="STRING" id="1314800.A0A1B7ME58"/>
<proteinExistence type="predicted"/>
<evidence type="ECO:0000313" key="5">
    <source>
        <dbReference type="EMBL" id="OAX30887.1"/>
    </source>
</evidence>
<organism evidence="5 6">
    <name type="scientific">Rhizopogon vinicolor AM-OR11-026</name>
    <dbReference type="NCBI Taxonomy" id="1314800"/>
    <lineage>
        <taxon>Eukaryota</taxon>
        <taxon>Fungi</taxon>
        <taxon>Dikarya</taxon>
        <taxon>Basidiomycota</taxon>
        <taxon>Agaricomycotina</taxon>
        <taxon>Agaricomycetes</taxon>
        <taxon>Agaricomycetidae</taxon>
        <taxon>Boletales</taxon>
        <taxon>Suillineae</taxon>
        <taxon>Rhizopogonaceae</taxon>
        <taxon>Rhizopogon</taxon>
    </lineage>
</organism>
<dbReference type="SMART" id="SM00320">
    <property type="entry name" value="WD40"/>
    <property type="match status" value="2"/>
</dbReference>
<protein>
    <submittedName>
        <fullName evidence="5">Uncharacterized protein</fullName>
    </submittedName>
</protein>
<dbReference type="PANTHER" id="PTHR19848:SF8">
    <property type="entry name" value="F-BOX AND WD REPEAT DOMAIN CONTAINING 7"/>
    <property type="match status" value="1"/>
</dbReference>
<evidence type="ECO:0000313" key="6">
    <source>
        <dbReference type="Proteomes" id="UP000092154"/>
    </source>
</evidence>
<name>A0A1B7ME58_9AGAM</name>
<keyword evidence="1 3" id="KW-0853">WD repeat</keyword>
<dbReference type="SUPFAM" id="SSF50978">
    <property type="entry name" value="WD40 repeat-like"/>
    <property type="match status" value="1"/>
</dbReference>
<keyword evidence="6" id="KW-1185">Reference proteome</keyword>
<sequence length="333" mass="37037">MAPLRCSTLPRGSKLPFWRIGVYALCLFQNDRLLASTSRDDTARLWNLDTNIQVGQPLQHKHTVTGAAFSPDGKLLATGCEDKNAYVWDICTILKDAGLEDLLSLPNVPRNVLEQQVRITEQITLISHMQSSLERRLWNTSPKPTERTPEGNVGRGNGDAEYDKNVDRLRYNDKGQDQQVLPAGAETPSSDDPPAAHDSNVNRMLWKSLMHARGKNISSNYHKEENGGCEDKLRQKEDDGQRKASTLPYSESTATGAQTRQESMDVSDSLPDLTNHLQGRSDYPIASGGFGDIWKCELVKLNETVEVAVKTIRAFDAGNDISVRKNSKVYLLS</sequence>
<dbReference type="InterPro" id="IPR019775">
    <property type="entry name" value="WD40_repeat_CS"/>
</dbReference>
<feature type="region of interest" description="Disordered" evidence="4">
    <location>
        <begin position="176"/>
        <end position="199"/>
    </location>
</feature>
<keyword evidence="2" id="KW-0677">Repeat</keyword>